<accession>B1T8A9</accession>
<name>B1T8A9_9BURK</name>
<protein>
    <submittedName>
        <fullName evidence="1">Uncharacterized protein</fullName>
    </submittedName>
</protein>
<sequence>MCIAEPGSPSIGLAMNVAYMLCRSAASRTVRLNRNT</sequence>
<gene>
    <name evidence="1" type="ORF">BamMEX5DRAFT_4025</name>
</gene>
<evidence type="ECO:0000313" key="2">
    <source>
        <dbReference type="Proteomes" id="UP000004814"/>
    </source>
</evidence>
<organism evidence="1 2">
    <name type="scientific">Burkholderia ambifaria MEX-5</name>
    <dbReference type="NCBI Taxonomy" id="396597"/>
    <lineage>
        <taxon>Bacteria</taxon>
        <taxon>Pseudomonadati</taxon>
        <taxon>Pseudomonadota</taxon>
        <taxon>Betaproteobacteria</taxon>
        <taxon>Burkholderiales</taxon>
        <taxon>Burkholderiaceae</taxon>
        <taxon>Burkholderia</taxon>
        <taxon>Burkholderia cepacia complex</taxon>
    </lineage>
</organism>
<dbReference type="AlphaFoldDB" id="B1T8A9"/>
<reference evidence="1 2" key="1">
    <citation type="submission" date="2008-03" db="EMBL/GenBank/DDBJ databases">
        <title>Sequencing of the draft genome and assembly of Burkholderia ambifaria MEX-5.</title>
        <authorList>
            <consortium name="US DOE Joint Genome Institute (JGI-PGF)"/>
            <person name="Copeland A."/>
            <person name="Lucas S."/>
            <person name="Lapidus A."/>
            <person name="Glavina del Rio T."/>
            <person name="Dalin E."/>
            <person name="Tice H."/>
            <person name="Bruce D."/>
            <person name="Goodwin L."/>
            <person name="Pitluck S."/>
            <person name="Larimer F."/>
            <person name="Land M.L."/>
            <person name="Hauser L."/>
            <person name="Tiedje J."/>
            <person name="Richardson P."/>
        </authorList>
    </citation>
    <scope>NUCLEOTIDE SEQUENCE [LARGE SCALE GENOMIC DNA]</scope>
    <source>
        <strain evidence="1 2">MEX-5</strain>
    </source>
</reference>
<dbReference type="Proteomes" id="UP000004814">
    <property type="component" value="Unassembled WGS sequence"/>
</dbReference>
<proteinExistence type="predicted"/>
<dbReference type="EMBL" id="ABLK01000140">
    <property type="protein sequence ID" value="EDT40212.1"/>
    <property type="molecule type" value="Genomic_DNA"/>
</dbReference>
<evidence type="ECO:0000313" key="1">
    <source>
        <dbReference type="EMBL" id="EDT40212.1"/>
    </source>
</evidence>
<comment type="caution">
    <text evidence="1">The sequence shown here is derived from an EMBL/GenBank/DDBJ whole genome shotgun (WGS) entry which is preliminary data.</text>
</comment>